<dbReference type="SMART" id="SM00717">
    <property type="entry name" value="SANT"/>
    <property type="match status" value="1"/>
</dbReference>
<dbReference type="RefSeq" id="XP_055900234.1">
    <property type="nucleotide sequence ID" value="XM_056044259.1"/>
</dbReference>
<dbReference type="GO" id="GO:0001156">
    <property type="term" value="F:TFIIIC-class transcription factor complex binding"/>
    <property type="evidence" value="ECO:0007669"/>
    <property type="project" value="TreeGrafter"/>
</dbReference>
<feature type="region of interest" description="Disordered" evidence="1">
    <location>
        <begin position="611"/>
        <end position="638"/>
    </location>
</feature>
<feature type="compositionally biased region" description="Acidic residues" evidence="1">
    <location>
        <begin position="472"/>
        <end position="491"/>
    </location>
</feature>
<evidence type="ECO:0000259" key="2">
    <source>
        <dbReference type="SMART" id="SM00717"/>
    </source>
</evidence>
<dbReference type="GO" id="GO:0000126">
    <property type="term" value="C:transcription factor TFIIIB complex"/>
    <property type="evidence" value="ECO:0007669"/>
    <property type="project" value="TreeGrafter"/>
</dbReference>
<feature type="region of interest" description="Disordered" evidence="1">
    <location>
        <begin position="657"/>
        <end position="682"/>
    </location>
</feature>
<evidence type="ECO:0000256" key="1">
    <source>
        <dbReference type="SAM" id="MobiDB-lite"/>
    </source>
</evidence>
<reference evidence="4" key="1">
    <citation type="submission" date="2025-08" db="UniProtKB">
        <authorList>
            <consortium name="RefSeq"/>
        </authorList>
    </citation>
    <scope>IDENTIFICATION</scope>
</reference>
<dbReference type="InterPro" id="IPR001005">
    <property type="entry name" value="SANT/Myb"/>
</dbReference>
<accession>A0A9W3BLD7</accession>
<dbReference type="GeneID" id="106058640"/>
<evidence type="ECO:0000313" key="4">
    <source>
        <dbReference type="RefSeq" id="XP_055900234.1"/>
    </source>
</evidence>
<dbReference type="Proteomes" id="UP001165740">
    <property type="component" value="Chromosome 10"/>
</dbReference>
<keyword evidence="3" id="KW-1185">Reference proteome</keyword>
<sequence length="778" mass="84745">MSTLTEMSPCSFEQGKAEASKGITRRPRFVMKPNIRPGPSKPISTGSKPKLTNSPAAAETPPIVSKSAHPTGDEANHHTENENAKSVSTVDDCSTNQTQAMDKNAEVASVPTALNSQVTTRNEESVSKSVNNLCAEASKKNEILLQATSATDSSLACDKLDKTDHHEKQLSVSSKISVCEAVPEQKSVKELTGVDHPDTTSEGDGTSVSECMSLEPDGERRADVEEDLKKKKRRSKKQRTEPLPSREKSPDRQKMKMSDLLSWNPQQNFMPKKVKKKDAASTLPEQVGSKADEDRESSNQSASLPAPQVMIGPDGSVVLNTESLLIPSAPAETKLPTAIEEDDDDRYLNTNSYRKYKRTKFWTEDETDRFFLGLQMCGTDFSLMTNLLTNRSRRELKNKFHREEKRNRPLIDKALANRRMYDPAPFAEMIAAEEVKLKKLAEKKVKPKPETKKDKKPAKKKTDSKRKKSVSENEEDDWDATVDDDHDDVVEESPVVKRKKKSEPKVPVSVKPSAAEKPGFDSQPTNTSSPPAQTALGNNALQSIPGSSQVQIEMEGVNNPVQGVLIPKSMIPLIAPQLGIPATATDYQVLLVQEQSSSGSLVHVYIIPDSEKKDSTPSSGSASLPTQSTVPGPSGISSLQLSNISSPGLMKNVSYGAQGQEHCAETHRPAPGSSLDSYVPSSSVLDSAHSSLSYPGQPSSIASHHTAVVSALSGPYHQTPMVQEVLCSPSQTCSVTASTNYNGNTVLPVNRTNPISEVKSMMVEDDHFEEDRYTLTSL</sequence>
<organism evidence="3 4">
    <name type="scientific">Biomphalaria glabrata</name>
    <name type="common">Bloodfluke planorb</name>
    <name type="synonym">Freshwater snail</name>
    <dbReference type="NCBI Taxonomy" id="6526"/>
    <lineage>
        <taxon>Eukaryota</taxon>
        <taxon>Metazoa</taxon>
        <taxon>Spiralia</taxon>
        <taxon>Lophotrochozoa</taxon>
        <taxon>Mollusca</taxon>
        <taxon>Gastropoda</taxon>
        <taxon>Heterobranchia</taxon>
        <taxon>Euthyneura</taxon>
        <taxon>Panpulmonata</taxon>
        <taxon>Hygrophila</taxon>
        <taxon>Lymnaeoidea</taxon>
        <taxon>Planorbidae</taxon>
        <taxon>Biomphalaria</taxon>
    </lineage>
</organism>
<feature type="domain" description="Myb-like" evidence="2">
    <location>
        <begin position="358"/>
        <end position="406"/>
    </location>
</feature>
<dbReference type="PANTHER" id="PTHR22929">
    <property type="entry name" value="RNA POLYMERASE III TRANSCRIPTION INITIATION FACTOR B"/>
    <property type="match status" value="1"/>
</dbReference>
<dbReference type="AlphaFoldDB" id="A0A9W3BLD7"/>
<feature type="region of interest" description="Disordered" evidence="1">
    <location>
        <begin position="184"/>
        <end position="314"/>
    </location>
</feature>
<proteinExistence type="predicted"/>
<feature type="compositionally biased region" description="Polar residues" evidence="1">
    <location>
        <begin position="200"/>
        <end position="210"/>
    </location>
</feature>
<feature type="compositionally biased region" description="Basic and acidic residues" evidence="1">
    <location>
        <begin position="186"/>
        <end position="199"/>
    </location>
</feature>
<dbReference type="CDD" id="cd00167">
    <property type="entry name" value="SANT"/>
    <property type="match status" value="1"/>
</dbReference>
<gene>
    <name evidence="4" type="primary">LOC106058640</name>
</gene>
<dbReference type="SUPFAM" id="SSF46689">
    <property type="entry name" value="Homeodomain-like"/>
    <property type="match status" value="1"/>
</dbReference>
<dbReference type="Gene3D" id="1.10.10.60">
    <property type="entry name" value="Homeodomain-like"/>
    <property type="match status" value="1"/>
</dbReference>
<feature type="compositionally biased region" description="Polar residues" evidence="1">
    <location>
        <begin position="42"/>
        <end position="55"/>
    </location>
</feature>
<dbReference type="InterPro" id="IPR009057">
    <property type="entry name" value="Homeodomain-like_sf"/>
</dbReference>
<dbReference type="Pfam" id="PF15963">
    <property type="entry name" value="Myb_DNA-bind_7"/>
    <property type="match status" value="1"/>
</dbReference>
<feature type="region of interest" description="Disordered" evidence="1">
    <location>
        <begin position="1"/>
        <end position="111"/>
    </location>
</feature>
<protein>
    <submittedName>
        <fullName evidence="4">Transcription factor TFIIIB component B'' homolog</fullName>
    </submittedName>
</protein>
<feature type="region of interest" description="Disordered" evidence="1">
    <location>
        <begin position="442"/>
        <end position="540"/>
    </location>
</feature>
<feature type="compositionally biased region" description="Basic and acidic residues" evidence="1">
    <location>
        <begin position="217"/>
        <end position="229"/>
    </location>
</feature>
<feature type="compositionally biased region" description="Basic residues" evidence="1">
    <location>
        <begin position="454"/>
        <end position="468"/>
    </location>
</feature>
<dbReference type="OrthoDB" id="272624at2759"/>
<feature type="compositionally biased region" description="Polar residues" evidence="1">
    <location>
        <begin position="522"/>
        <end position="540"/>
    </location>
</feature>
<feature type="compositionally biased region" description="Low complexity" evidence="1">
    <location>
        <begin position="673"/>
        <end position="682"/>
    </location>
</feature>
<feature type="compositionally biased region" description="Basic and acidic residues" evidence="1">
    <location>
        <begin position="442"/>
        <end position="453"/>
    </location>
</feature>
<feature type="compositionally biased region" description="Polar residues" evidence="1">
    <location>
        <begin position="616"/>
        <end position="638"/>
    </location>
</feature>
<dbReference type="InterPro" id="IPR039467">
    <property type="entry name" value="TFIIIB_B''_Myb"/>
</dbReference>
<name>A0A9W3BLD7_BIOGL</name>
<feature type="compositionally biased region" description="Basic and acidic residues" evidence="1">
    <location>
        <begin position="238"/>
        <end position="257"/>
    </location>
</feature>
<evidence type="ECO:0000313" key="3">
    <source>
        <dbReference type="Proteomes" id="UP001165740"/>
    </source>
</evidence>
<dbReference type="PANTHER" id="PTHR22929:SF0">
    <property type="entry name" value="TRANSCRIPTION FACTOR TFIIIB COMPONENT B'' HOMOLOG"/>
    <property type="match status" value="1"/>
</dbReference>
<dbReference type="GO" id="GO:0070898">
    <property type="term" value="P:RNA polymerase III preinitiation complex assembly"/>
    <property type="evidence" value="ECO:0007669"/>
    <property type="project" value="TreeGrafter"/>
</dbReference>
<feature type="compositionally biased region" description="Polar residues" evidence="1">
    <location>
        <begin position="84"/>
        <end position="101"/>
    </location>
</feature>
<feature type="compositionally biased region" description="Basic and acidic residues" evidence="1">
    <location>
        <begin position="71"/>
        <end position="83"/>
    </location>
</feature>